<protein>
    <recommendedName>
        <fullName evidence="4">DUF4050 domain-containing protein</fullName>
    </recommendedName>
</protein>
<accession>A0A6A4IHN6</accession>
<organism evidence="2 3">
    <name type="scientific">Gymnopus androsaceus JB14</name>
    <dbReference type="NCBI Taxonomy" id="1447944"/>
    <lineage>
        <taxon>Eukaryota</taxon>
        <taxon>Fungi</taxon>
        <taxon>Dikarya</taxon>
        <taxon>Basidiomycota</taxon>
        <taxon>Agaricomycotina</taxon>
        <taxon>Agaricomycetes</taxon>
        <taxon>Agaricomycetidae</taxon>
        <taxon>Agaricales</taxon>
        <taxon>Marasmiineae</taxon>
        <taxon>Omphalotaceae</taxon>
        <taxon>Gymnopus</taxon>
    </lineage>
</organism>
<proteinExistence type="predicted"/>
<dbReference type="AlphaFoldDB" id="A0A6A4IHN6"/>
<gene>
    <name evidence="2" type="ORF">BT96DRAFT_912999</name>
</gene>
<name>A0A6A4IHN6_9AGAR</name>
<evidence type="ECO:0000313" key="3">
    <source>
        <dbReference type="Proteomes" id="UP000799118"/>
    </source>
</evidence>
<reference evidence="2" key="1">
    <citation type="journal article" date="2019" name="Environ. Microbiol.">
        <title>Fungal ecological strategies reflected in gene transcription - a case study of two litter decomposers.</title>
        <authorList>
            <person name="Barbi F."/>
            <person name="Kohler A."/>
            <person name="Barry K."/>
            <person name="Baskaran P."/>
            <person name="Daum C."/>
            <person name="Fauchery L."/>
            <person name="Ihrmark K."/>
            <person name="Kuo A."/>
            <person name="LaButti K."/>
            <person name="Lipzen A."/>
            <person name="Morin E."/>
            <person name="Grigoriev I.V."/>
            <person name="Henrissat B."/>
            <person name="Lindahl B."/>
            <person name="Martin F."/>
        </authorList>
    </citation>
    <scope>NUCLEOTIDE SEQUENCE</scope>
    <source>
        <strain evidence="2">JB14</strain>
    </source>
</reference>
<evidence type="ECO:0000313" key="2">
    <source>
        <dbReference type="EMBL" id="KAE9410161.1"/>
    </source>
</evidence>
<feature type="compositionally biased region" description="Low complexity" evidence="1">
    <location>
        <begin position="1"/>
        <end position="20"/>
    </location>
</feature>
<feature type="region of interest" description="Disordered" evidence="1">
    <location>
        <begin position="1"/>
        <end position="30"/>
    </location>
</feature>
<evidence type="ECO:0008006" key="4">
    <source>
        <dbReference type="Google" id="ProtNLM"/>
    </source>
</evidence>
<dbReference type="Proteomes" id="UP000799118">
    <property type="component" value="Unassembled WGS sequence"/>
</dbReference>
<dbReference type="EMBL" id="ML769386">
    <property type="protein sequence ID" value="KAE9410161.1"/>
    <property type="molecule type" value="Genomic_DNA"/>
</dbReference>
<evidence type="ECO:0000256" key="1">
    <source>
        <dbReference type="SAM" id="MobiDB-lite"/>
    </source>
</evidence>
<keyword evidence="3" id="KW-1185">Reference proteome</keyword>
<dbReference type="OrthoDB" id="3366194at2759"/>
<sequence>MNNEPDSDSFSNSSQHSFEQLLKASDSQLPPPGPAYYLARRALWLKSPDNFVPHDDSVPRQLSTSRQKLENLLHTSDAVYNKEAWEGGIEKVFKGLSGGATLKRRLPLNLVIKIVHCAWVQDGTWPAGAVAPEPDDVAEEVERD</sequence>